<dbReference type="Gene3D" id="1.10.260.130">
    <property type="match status" value="1"/>
</dbReference>
<dbReference type="PANTHER" id="PTHR34853:SF5">
    <property type="entry name" value="LIP-DOMAIN-CONTAINING PROTEIN-RELATED"/>
    <property type="match status" value="1"/>
</dbReference>
<sequence length="425" mass="45305">MKSTVLASVATLIASTHAFSEHALLALKARPSEMGMDILPPSEDPWYTAPANYELAAPGTILRIRPAGGNLTMVQTNSSAAYNILYRTTNSRYKPTWAVTTLFVPENVTYGSSDKLLSYQIPYDSADVNASPSYALYSAGFGDISSALGRGWFVSVPDYEGPLASFTAGVMSGHATLDSVRAVLASGFGLAPNGTRYAMWGYSGGALASEWAAELQVQYASELEFAGAALGGLTPNVTSVLQATRGTIYSGLNPSGILGLASQWPELMTFLNQSLKTDGEFNATGFYAAKNYTLTEAITTFANQDIADYFDSSVDINNNPVSLKVIQSDGIMGYHGVPLMPVFAYKAIMDDVSYVNDTDALVEKYCGIGATIRYDRNTVGSHSSESTNGAPRALEFLEQVLSGQYNETGCQVMNVTVQVNSTSTA</sequence>
<keyword evidence="4" id="KW-1185">Reference proteome</keyword>
<dbReference type="AlphaFoldDB" id="A0A0F4GCS7"/>
<dbReference type="PIRSF" id="PIRSF029171">
    <property type="entry name" value="Esterase_LipA"/>
    <property type="match status" value="1"/>
</dbReference>
<dbReference type="Gene3D" id="3.40.50.1820">
    <property type="entry name" value="alpha/beta hydrolase"/>
    <property type="match status" value="1"/>
</dbReference>
<gene>
    <name evidence="3" type="ORF">TI39_contig4229g00022</name>
</gene>
<dbReference type="InterPro" id="IPR005152">
    <property type="entry name" value="Lipase_secreted"/>
</dbReference>
<dbReference type="Proteomes" id="UP000033647">
    <property type="component" value="Unassembled WGS sequence"/>
</dbReference>
<dbReference type="Pfam" id="PF03583">
    <property type="entry name" value="LIP"/>
    <property type="match status" value="1"/>
</dbReference>
<dbReference type="InterPro" id="IPR029058">
    <property type="entry name" value="AB_hydrolase_fold"/>
</dbReference>
<name>A0A0F4GCS7_9PEZI</name>
<dbReference type="GO" id="GO:0004806">
    <property type="term" value="F:triacylglycerol lipase activity"/>
    <property type="evidence" value="ECO:0007669"/>
    <property type="project" value="UniProtKB-UniRule"/>
</dbReference>
<proteinExistence type="inferred from homology"/>
<protein>
    <submittedName>
        <fullName evidence="3">Lipase 1 like protein</fullName>
    </submittedName>
</protein>
<reference evidence="3 4" key="1">
    <citation type="submission" date="2015-03" db="EMBL/GenBank/DDBJ databases">
        <title>RNA-seq based gene annotation and comparative genomics of four Zymoseptoria species reveal species-specific pathogenicity related genes and transposable element activity.</title>
        <authorList>
            <person name="Grandaubert J."/>
            <person name="Bhattacharyya A."/>
            <person name="Stukenbrock E.H."/>
        </authorList>
    </citation>
    <scope>NUCLEOTIDE SEQUENCE [LARGE SCALE GENOMIC DNA]</scope>
    <source>
        <strain evidence="3 4">Zb18110</strain>
    </source>
</reference>
<dbReference type="EMBL" id="LAFY01004188">
    <property type="protein sequence ID" value="KJX93980.1"/>
    <property type="molecule type" value="Genomic_DNA"/>
</dbReference>
<evidence type="ECO:0000313" key="3">
    <source>
        <dbReference type="EMBL" id="KJX93980.1"/>
    </source>
</evidence>
<evidence type="ECO:0000256" key="1">
    <source>
        <dbReference type="ARBA" id="ARBA00022801"/>
    </source>
</evidence>
<dbReference type="SUPFAM" id="SSF53474">
    <property type="entry name" value="alpha/beta-Hydrolases"/>
    <property type="match status" value="1"/>
</dbReference>
<accession>A0A0F4GCS7</accession>
<dbReference type="OrthoDB" id="2373480at2759"/>
<organism evidence="3 4">
    <name type="scientific">Zymoseptoria brevis</name>
    <dbReference type="NCBI Taxonomy" id="1047168"/>
    <lineage>
        <taxon>Eukaryota</taxon>
        <taxon>Fungi</taxon>
        <taxon>Dikarya</taxon>
        <taxon>Ascomycota</taxon>
        <taxon>Pezizomycotina</taxon>
        <taxon>Dothideomycetes</taxon>
        <taxon>Dothideomycetidae</taxon>
        <taxon>Mycosphaerellales</taxon>
        <taxon>Mycosphaerellaceae</taxon>
        <taxon>Zymoseptoria</taxon>
    </lineage>
</organism>
<evidence type="ECO:0000313" key="4">
    <source>
        <dbReference type="Proteomes" id="UP000033647"/>
    </source>
</evidence>
<comment type="similarity">
    <text evidence="2">Belongs to the AB hydrolase superfamily. Lipase family.</text>
</comment>
<dbReference type="PANTHER" id="PTHR34853">
    <property type="match status" value="1"/>
</dbReference>
<evidence type="ECO:0000256" key="2">
    <source>
        <dbReference type="PIRNR" id="PIRNR029171"/>
    </source>
</evidence>
<keyword evidence="1" id="KW-0378">Hydrolase</keyword>
<dbReference type="GO" id="GO:0016042">
    <property type="term" value="P:lipid catabolic process"/>
    <property type="evidence" value="ECO:0007669"/>
    <property type="project" value="UniProtKB-UniRule"/>
</dbReference>
<comment type="caution">
    <text evidence="3">The sequence shown here is derived from an EMBL/GenBank/DDBJ whole genome shotgun (WGS) entry which is preliminary data.</text>
</comment>